<dbReference type="CDD" id="cd00201">
    <property type="entry name" value="WW"/>
    <property type="match status" value="1"/>
</dbReference>
<dbReference type="Gene3D" id="3.40.50.150">
    <property type="entry name" value="Vaccinia Virus protein VP39"/>
    <property type="match status" value="1"/>
</dbReference>
<comment type="caution">
    <text evidence="9">The sequence shown here is derived from an EMBL/GenBank/DDBJ whole genome shotgun (WGS) entry which is preliminary data.</text>
</comment>
<evidence type="ECO:0000256" key="4">
    <source>
        <dbReference type="ARBA" id="ARBA00048740"/>
    </source>
</evidence>
<comment type="catalytic activity">
    <reaction evidence="4">
        <text>a 5'-end (N(7)-methyl 5'-triphosphoguanosine)-ribonucleoside in snoRNA + S-adenosyl-L-methionine = a 5'-end (N(2),N(7)-dimethyl 5'-triphosphoguanosine)-ribonucleoside in snoRNA + S-adenosyl-L-homocysteine + H(+)</text>
        <dbReference type="Rhea" id="RHEA:78475"/>
        <dbReference type="Rhea" id="RHEA-COMP:19086"/>
        <dbReference type="Rhea" id="RHEA-COMP:19088"/>
        <dbReference type="ChEBI" id="CHEBI:15378"/>
        <dbReference type="ChEBI" id="CHEBI:57856"/>
        <dbReference type="ChEBI" id="CHEBI:59789"/>
        <dbReference type="ChEBI" id="CHEBI:156461"/>
        <dbReference type="ChEBI" id="CHEBI:172880"/>
    </reaction>
    <physiologicalReaction direction="left-to-right" evidence="4">
        <dbReference type="Rhea" id="RHEA:78476"/>
    </physiologicalReaction>
</comment>
<evidence type="ECO:0000256" key="5">
    <source>
        <dbReference type="ARBA" id="ARBA00048763"/>
    </source>
</evidence>
<dbReference type="SUPFAM" id="SSF53335">
    <property type="entry name" value="S-adenosyl-L-methionine-dependent methyltransferases"/>
    <property type="match status" value="1"/>
</dbReference>
<comment type="catalytic activity">
    <reaction evidence="6">
        <text>a 5'-end (N(7)-methyl 5'-triphosphoguanosine)-ribonucleoside in snRNA + S-adenosyl-L-methionine = a 5'-end (N(2),N(7)-dimethyl 5'-triphosphoguanosine)-ribonucleoside in snRNA + S-adenosyl-L-homocysteine + H(+)</text>
        <dbReference type="Rhea" id="RHEA:78471"/>
        <dbReference type="Rhea" id="RHEA-COMP:19085"/>
        <dbReference type="Rhea" id="RHEA-COMP:19087"/>
        <dbReference type="ChEBI" id="CHEBI:15378"/>
        <dbReference type="ChEBI" id="CHEBI:57856"/>
        <dbReference type="ChEBI" id="CHEBI:59789"/>
        <dbReference type="ChEBI" id="CHEBI:156461"/>
        <dbReference type="ChEBI" id="CHEBI:172880"/>
    </reaction>
    <physiologicalReaction direction="left-to-right" evidence="6">
        <dbReference type="Rhea" id="RHEA:78472"/>
    </physiologicalReaction>
</comment>
<dbReference type="Pfam" id="PF00397">
    <property type="entry name" value="WW"/>
    <property type="match status" value="1"/>
</dbReference>
<evidence type="ECO:0000313" key="9">
    <source>
        <dbReference type="EMBL" id="KAL3617920.1"/>
    </source>
</evidence>
<accession>A0ABD3BMH4</accession>
<evidence type="ECO:0000256" key="2">
    <source>
        <dbReference type="ARBA" id="ARBA00025783"/>
    </source>
</evidence>
<evidence type="ECO:0000256" key="3">
    <source>
        <dbReference type="ARBA" id="ARBA00047418"/>
    </source>
</evidence>
<dbReference type="PANTHER" id="PTHR14741">
    <property type="entry name" value="S-ADENOSYLMETHIONINE-DEPENDENT METHYLTRANSFERASE RELATED"/>
    <property type="match status" value="1"/>
</dbReference>
<dbReference type="InterPro" id="IPR001202">
    <property type="entry name" value="WW_dom"/>
</dbReference>
<feature type="domain" description="WW" evidence="8">
    <location>
        <begin position="242"/>
        <end position="260"/>
    </location>
</feature>
<reference evidence="10" key="1">
    <citation type="journal article" date="2024" name="IScience">
        <title>Strigolactones Initiate the Formation of Haustorium-like Structures in Castilleja.</title>
        <authorList>
            <person name="Buerger M."/>
            <person name="Peterson D."/>
            <person name="Chory J."/>
        </authorList>
    </citation>
    <scope>NUCLEOTIDE SEQUENCE [LARGE SCALE GENOMIC DNA]</scope>
</reference>
<dbReference type="PANTHER" id="PTHR14741:SF32">
    <property type="entry name" value="TRIMETHYLGUANOSINE SYNTHASE"/>
    <property type="match status" value="1"/>
</dbReference>
<comment type="catalytic activity">
    <reaction evidence="3">
        <text>a 5'-end (N(2),N(7)-dimethyl 5'-triphosphoguanosine)-ribonucleoside in snoRNA + S-adenosyl-L-methionine = a 5'-end (N(2),N(2),N(7)-trimethyl 5'-triphosphoguanosine)-ribonucleoside in snoRNA + S-adenosyl-L-homocysteine + H(+)</text>
        <dbReference type="Rhea" id="RHEA:78507"/>
        <dbReference type="Rhea" id="RHEA-COMP:19088"/>
        <dbReference type="Rhea" id="RHEA-COMP:19090"/>
        <dbReference type="ChEBI" id="CHEBI:15378"/>
        <dbReference type="ChEBI" id="CHEBI:57856"/>
        <dbReference type="ChEBI" id="CHEBI:59789"/>
        <dbReference type="ChEBI" id="CHEBI:167623"/>
        <dbReference type="ChEBI" id="CHEBI:172880"/>
    </reaction>
    <physiologicalReaction direction="left-to-right" evidence="3">
        <dbReference type="Rhea" id="RHEA:78508"/>
    </physiologicalReaction>
</comment>
<dbReference type="Gene3D" id="2.20.70.10">
    <property type="match status" value="1"/>
</dbReference>
<dbReference type="FunFam" id="3.40.50.150:FF:000305">
    <property type="entry name" value="S-adenosyl-L-methionine-dependent methyltransferase superfamily protein"/>
    <property type="match status" value="1"/>
</dbReference>
<dbReference type="PROSITE" id="PS50020">
    <property type="entry name" value="WW_DOMAIN_2"/>
    <property type="match status" value="1"/>
</dbReference>
<gene>
    <name evidence="9" type="ORF">CASFOL_038241</name>
</gene>
<dbReference type="Proteomes" id="UP001632038">
    <property type="component" value="Unassembled WGS sequence"/>
</dbReference>
<evidence type="ECO:0000256" key="1">
    <source>
        <dbReference type="ARBA" id="ARBA00018517"/>
    </source>
</evidence>
<dbReference type="InterPro" id="IPR029063">
    <property type="entry name" value="SAM-dependent_MTases_sf"/>
</dbReference>
<name>A0ABD3BMH4_9LAMI</name>
<proteinExistence type="inferred from homology"/>
<comment type="catalytic activity">
    <reaction evidence="5">
        <text>a 5'-end (N(2),N(7)-dimethyl 5'-triphosphoguanosine)-ribonucleoside in snRNA + S-adenosyl-L-methionine = a 5'-end (N(2),N(2),N(7)-trimethyl 5'-triphosphoguanosine)-ribonucleoside in snRNA + S-adenosyl-L-homocysteine + H(+)</text>
        <dbReference type="Rhea" id="RHEA:78479"/>
        <dbReference type="Rhea" id="RHEA-COMP:19087"/>
        <dbReference type="Rhea" id="RHEA-COMP:19089"/>
        <dbReference type="ChEBI" id="CHEBI:15378"/>
        <dbReference type="ChEBI" id="CHEBI:57856"/>
        <dbReference type="ChEBI" id="CHEBI:59789"/>
        <dbReference type="ChEBI" id="CHEBI:167623"/>
        <dbReference type="ChEBI" id="CHEBI:172880"/>
    </reaction>
    <physiologicalReaction direction="left-to-right" evidence="5">
        <dbReference type="Rhea" id="RHEA:78480"/>
    </physiologicalReaction>
</comment>
<dbReference type="EMBL" id="JAVIJP010000081">
    <property type="protein sequence ID" value="KAL3617920.1"/>
    <property type="molecule type" value="Genomic_DNA"/>
</dbReference>
<dbReference type="AlphaFoldDB" id="A0ABD3BMH4"/>
<evidence type="ECO:0000259" key="8">
    <source>
        <dbReference type="PROSITE" id="PS50020"/>
    </source>
</evidence>
<dbReference type="CDD" id="cd02440">
    <property type="entry name" value="AdoMet_MTases"/>
    <property type="match status" value="1"/>
</dbReference>
<organism evidence="9 10">
    <name type="scientific">Castilleja foliolosa</name>
    <dbReference type="NCBI Taxonomy" id="1961234"/>
    <lineage>
        <taxon>Eukaryota</taxon>
        <taxon>Viridiplantae</taxon>
        <taxon>Streptophyta</taxon>
        <taxon>Embryophyta</taxon>
        <taxon>Tracheophyta</taxon>
        <taxon>Spermatophyta</taxon>
        <taxon>Magnoliopsida</taxon>
        <taxon>eudicotyledons</taxon>
        <taxon>Gunneridae</taxon>
        <taxon>Pentapetalae</taxon>
        <taxon>asterids</taxon>
        <taxon>lamiids</taxon>
        <taxon>Lamiales</taxon>
        <taxon>Orobanchaceae</taxon>
        <taxon>Pedicularideae</taxon>
        <taxon>Castillejinae</taxon>
        <taxon>Castilleja</taxon>
    </lineage>
</organism>
<evidence type="ECO:0000256" key="6">
    <source>
        <dbReference type="ARBA" id="ARBA00049075"/>
    </source>
</evidence>
<comment type="similarity">
    <text evidence="2">Belongs to the methyltransferase superfamily. Trimethylguanosine synthase family.</text>
</comment>
<protein>
    <recommendedName>
        <fullName evidence="1">Trimethylguanosine synthase</fullName>
    </recommendedName>
    <alternativeName>
        <fullName evidence="7">Cap-specific guanine-N(2) methyltransferase</fullName>
    </alternativeName>
</protein>
<evidence type="ECO:0000256" key="7">
    <source>
        <dbReference type="ARBA" id="ARBA00049790"/>
    </source>
</evidence>
<dbReference type="InterPro" id="IPR019012">
    <property type="entry name" value="RNA_cap_Gua-N2-MeTrfase"/>
</dbReference>
<sequence length="547" mass="61511">MGFSEDESTAVKALGKLFKLTEVHLWDDGSSEVIDLAYFQEPSKLVVEDDKNYEKSSPVRFNGFSSTPEDIDLAKSLNDLGLPLSFHTNKEARNRVTIGKRKGTGKNNQQNHFETDGYMEGNRVSTSLTETSKLLDQPEIPKNDIIADIEGLSNLSLERDDSVSSTACTSSLSNEHDYNGEISSSLEFDHCIDSVETNGELDTLVVINHETEGQSQDIVADAQFSEQDNSNMVAYWDDFYKRTYFYNVETGESTWDPPPKMEHLARDNVADEQIYIGLVEQTDLRKSDEVQESRNDDVTLENGLSADNVSVKRKKKARKTKSNRKLSIKNEDFQGYLQEITPSICKYWCQRYLLFSRFDYGIQMDEEGWFSVTPEILAKHHAVRCGNGTIVDFFTGVGGNAIQFAQRSKHVIAIDIDPTKINYARHNAAIYGVDDNIDFIKGDSFSLAPKLKANTVFMSPPWGGPDYSKVTTFDINTMLKPRDGQFLFDAGKTIASKIVMFLPKNVDINQLAELSLSATPPWSLEVEMNYLNSRLKAVTAYFSETSV</sequence>
<keyword evidence="10" id="KW-1185">Reference proteome</keyword>
<evidence type="ECO:0000313" key="10">
    <source>
        <dbReference type="Proteomes" id="UP001632038"/>
    </source>
</evidence>
<dbReference type="Pfam" id="PF09445">
    <property type="entry name" value="Methyltransf_15"/>
    <property type="match status" value="1"/>
</dbReference>